<dbReference type="RefSeq" id="WP_178367047.1">
    <property type="nucleotide sequence ID" value="NZ_JACADJ010000039.1"/>
</dbReference>
<dbReference type="AlphaFoldDB" id="A0A850T3B6"/>
<comment type="caution">
    <text evidence="1">The sequence shown here is derived from an EMBL/GenBank/DDBJ whole genome shotgun (WGS) entry which is preliminary data.</text>
</comment>
<accession>A0A850T3B6</accession>
<dbReference type="Proteomes" id="UP000553343">
    <property type="component" value="Unassembled WGS sequence"/>
</dbReference>
<evidence type="ECO:0000313" key="2">
    <source>
        <dbReference type="Proteomes" id="UP000553343"/>
    </source>
</evidence>
<dbReference type="SUPFAM" id="SSF143100">
    <property type="entry name" value="TTHA1013/TTHA0281-like"/>
    <property type="match status" value="1"/>
</dbReference>
<organism evidence="1 2">
    <name type="scientific">Desulfobacter latus</name>
    <dbReference type="NCBI Taxonomy" id="2292"/>
    <lineage>
        <taxon>Bacteria</taxon>
        <taxon>Pseudomonadati</taxon>
        <taxon>Thermodesulfobacteriota</taxon>
        <taxon>Desulfobacteria</taxon>
        <taxon>Desulfobacterales</taxon>
        <taxon>Desulfobacteraceae</taxon>
        <taxon>Desulfobacter</taxon>
    </lineage>
</organism>
<name>A0A850T3B6_9BACT</name>
<proteinExistence type="predicted"/>
<evidence type="ECO:0000313" key="1">
    <source>
        <dbReference type="EMBL" id="NWH05591.1"/>
    </source>
</evidence>
<gene>
    <name evidence="1" type="ORF">HXW94_11450</name>
</gene>
<reference evidence="1 2" key="1">
    <citation type="submission" date="2020-06" db="EMBL/GenBank/DDBJ databases">
        <title>High-quality draft genome of sulfate reducer Desulfobacter latus type strain AcrS2 isolated from marine sediment.</title>
        <authorList>
            <person name="Hoppe M."/>
            <person name="Larsen C.K."/>
            <person name="Marshall I.P.G."/>
            <person name="Schramm A."/>
            <person name="Marietou A.G."/>
        </authorList>
    </citation>
    <scope>NUCLEOTIDE SEQUENCE [LARGE SCALE GENOMIC DNA]</scope>
    <source>
        <strain evidence="1 2">AcRS2</strain>
    </source>
</reference>
<dbReference type="EMBL" id="JACADJ010000039">
    <property type="protein sequence ID" value="NWH05591.1"/>
    <property type="molecule type" value="Genomic_DNA"/>
</dbReference>
<dbReference type="Gene3D" id="3.30.160.250">
    <property type="match status" value="1"/>
</dbReference>
<dbReference type="InterPro" id="IPR035069">
    <property type="entry name" value="TTHA1013/TTHA0281-like"/>
</dbReference>
<keyword evidence="2" id="KW-1185">Reference proteome</keyword>
<protein>
    <submittedName>
        <fullName evidence="1">Type II toxin-antitoxin system HicB family antitoxin</fullName>
    </submittedName>
</protein>
<sequence length="61" mass="7084">MSYKAIIIKQDEFWVGWIPEIPGANAQEYTREELLISLKEAAKDIIELRHEQAIRELTTPS</sequence>